<evidence type="ECO:0000256" key="1">
    <source>
        <dbReference type="SAM" id="MobiDB-lite"/>
    </source>
</evidence>
<accession>A0A8D8R071</accession>
<organism evidence="2">
    <name type="scientific">Cacopsylla melanoneura</name>
    <dbReference type="NCBI Taxonomy" id="428564"/>
    <lineage>
        <taxon>Eukaryota</taxon>
        <taxon>Metazoa</taxon>
        <taxon>Ecdysozoa</taxon>
        <taxon>Arthropoda</taxon>
        <taxon>Hexapoda</taxon>
        <taxon>Insecta</taxon>
        <taxon>Pterygota</taxon>
        <taxon>Neoptera</taxon>
        <taxon>Paraneoptera</taxon>
        <taxon>Hemiptera</taxon>
        <taxon>Sternorrhyncha</taxon>
        <taxon>Psylloidea</taxon>
        <taxon>Psyllidae</taxon>
        <taxon>Psyllinae</taxon>
        <taxon>Cacopsylla</taxon>
    </lineage>
</organism>
<name>A0A8D8R071_9HEMI</name>
<feature type="region of interest" description="Disordered" evidence="1">
    <location>
        <begin position="31"/>
        <end position="63"/>
    </location>
</feature>
<dbReference type="EMBL" id="HBUF01110780">
    <property type="protein sequence ID" value="CAG6640141.1"/>
    <property type="molecule type" value="Transcribed_RNA"/>
</dbReference>
<evidence type="ECO:0000313" key="2">
    <source>
        <dbReference type="EMBL" id="CAG6640137.1"/>
    </source>
</evidence>
<dbReference type="AlphaFoldDB" id="A0A8D8R071"/>
<reference evidence="2" key="1">
    <citation type="submission" date="2021-05" db="EMBL/GenBank/DDBJ databases">
        <authorList>
            <person name="Alioto T."/>
            <person name="Alioto T."/>
            <person name="Gomez Garrido J."/>
        </authorList>
    </citation>
    <scope>NUCLEOTIDE SEQUENCE</scope>
</reference>
<sequence length="120" mass="13969">MCRLDELYSATDWFQQHSLSMWRRRTLCTLPSQPPPSSTISCTLSSAKRKTSRSSWRPLPSTRANQMSRRDIWGRGLWCSRPTIWTCTSTWTNLASFPRSLTCLNSPTEKWWNLRRPCGA</sequence>
<dbReference type="EMBL" id="HBUF01110778">
    <property type="protein sequence ID" value="CAG6640137.1"/>
    <property type="molecule type" value="Transcribed_RNA"/>
</dbReference>
<dbReference type="EMBL" id="HBUF01110779">
    <property type="protein sequence ID" value="CAG6640139.1"/>
    <property type="molecule type" value="Transcribed_RNA"/>
</dbReference>
<proteinExistence type="predicted"/>
<protein>
    <submittedName>
        <fullName evidence="2">Uncharacterized protein</fullName>
    </submittedName>
</protein>